<comment type="caution">
    <text evidence="3">The sequence shown here is derived from an EMBL/GenBank/DDBJ whole genome shotgun (WGS) entry which is preliminary data.</text>
</comment>
<evidence type="ECO:0000313" key="4">
    <source>
        <dbReference type="Proteomes" id="UP000655420"/>
    </source>
</evidence>
<evidence type="ECO:0000256" key="2">
    <source>
        <dbReference type="SAM" id="Phobius"/>
    </source>
</evidence>
<proteinExistence type="predicted"/>
<name>A0A8J7M6U2_9RHOB</name>
<feature type="compositionally biased region" description="Basic and acidic residues" evidence="1">
    <location>
        <begin position="1"/>
        <end position="19"/>
    </location>
</feature>
<organism evidence="3 4">
    <name type="scientific">Thermohalobaculum xanthum</name>
    <dbReference type="NCBI Taxonomy" id="2753746"/>
    <lineage>
        <taxon>Bacteria</taxon>
        <taxon>Pseudomonadati</taxon>
        <taxon>Pseudomonadota</taxon>
        <taxon>Alphaproteobacteria</taxon>
        <taxon>Rhodobacterales</taxon>
        <taxon>Paracoccaceae</taxon>
        <taxon>Thermohalobaculum</taxon>
    </lineage>
</organism>
<feature type="transmembrane region" description="Helical" evidence="2">
    <location>
        <begin position="335"/>
        <end position="360"/>
    </location>
</feature>
<gene>
    <name evidence="3" type="ORF">H0I76_09470</name>
</gene>
<evidence type="ECO:0000256" key="1">
    <source>
        <dbReference type="SAM" id="MobiDB-lite"/>
    </source>
</evidence>
<feature type="transmembrane region" description="Helical" evidence="2">
    <location>
        <begin position="279"/>
        <end position="301"/>
    </location>
</feature>
<feature type="transmembrane region" description="Helical" evidence="2">
    <location>
        <begin position="394"/>
        <end position="418"/>
    </location>
</feature>
<feature type="transmembrane region" description="Helical" evidence="2">
    <location>
        <begin position="117"/>
        <end position="139"/>
    </location>
</feature>
<evidence type="ECO:0000313" key="3">
    <source>
        <dbReference type="EMBL" id="MBK0399419.1"/>
    </source>
</evidence>
<keyword evidence="2" id="KW-1133">Transmembrane helix</keyword>
<feature type="region of interest" description="Disordered" evidence="1">
    <location>
        <begin position="1"/>
        <end position="38"/>
    </location>
</feature>
<keyword evidence="2" id="KW-0812">Transmembrane</keyword>
<feature type="transmembrane region" description="Helical" evidence="2">
    <location>
        <begin position="240"/>
        <end position="267"/>
    </location>
</feature>
<dbReference type="Pfam" id="PF05987">
    <property type="entry name" value="DUF898"/>
    <property type="match status" value="1"/>
</dbReference>
<sequence>MGEDKEQPRRRSWDLDQYHTSRGQQETPSDPFGRRTREEEVDEKALLAALYGDKSIRARYRDDGSLLLLALKTALLSVLTLGIYRFWMVTHLRRYFASAIRVDGDAIEYTGTGIEKLLGFLLALVVLAVYLGLINTGLAFLNLSFFQGNPLALNVSLLALVPFWFWASYRARRYMLSRLRWRGIRFGVEPGAWGYTWRSLLWGLLTIVTAGLALPYMHFKQAKYVTDRTWFGDQRFEQEGSWLGLMVWWSWIYVTALIFALVTWGMVIEAEYSEDFTEGAVSIMMMLWFVVASFIVFAYQISSFRYLWDNRVLGESTLGNDVSILRVFGITVGGYIATSLATLVAVAIVGAAVAGLWIVLGGPSAAALLAMAESRAGAGAEASGFSLGAATVPLVAIVVIGFLTINAIVYALTQLFLVQPVLRRKVEAMQIENPHALRSVAQRSHDEATEAGGFADALGLDVGAGV</sequence>
<dbReference type="Proteomes" id="UP000655420">
    <property type="component" value="Unassembled WGS sequence"/>
</dbReference>
<feature type="transmembrane region" description="Helical" evidence="2">
    <location>
        <begin position="200"/>
        <end position="219"/>
    </location>
</feature>
<dbReference type="AlphaFoldDB" id="A0A8J7M6U2"/>
<keyword evidence="4" id="KW-1185">Reference proteome</keyword>
<keyword evidence="2" id="KW-0472">Membrane</keyword>
<protein>
    <submittedName>
        <fullName evidence="3">DUF898 family protein</fullName>
    </submittedName>
</protein>
<reference evidence="3" key="1">
    <citation type="submission" date="2020-12" db="EMBL/GenBank/DDBJ databases">
        <title>Bacterial taxonomy.</title>
        <authorList>
            <person name="Pan X."/>
        </authorList>
    </citation>
    <scope>NUCLEOTIDE SEQUENCE</scope>
    <source>
        <strain evidence="3">M0105</strain>
    </source>
</reference>
<dbReference type="InterPro" id="IPR010295">
    <property type="entry name" value="DUF898"/>
</dbReference>
<feature type="transmembrane region" description="Helical" evidence="2">
    <location>
        <begin position="151"/>
        <end position="169"/>
    </location>
</feature>
<dbReference type="RefSeq" id="WP_200609627.1">
    <property type="nucleotide sequence ID" value="NZ_JAEHHL010000005.1"/>
</dbReference>
<accession>A0A8J7M6U2</accession>
<dbReference type="EMBL" id="JAEHHL010000005">
    <property type="protein sequence ID" value="MBK0399419.1"/>
    <property type="molecule type" value="Genomic_DNA"/>
</dbReference>
<feature type="transmembrane region" description="Helical" evidence="2">
    <location>
        <begin position="66"/>
        <end position="87"/>
    </location>
</feature>